<reference evidence="2" key="1">
    <citation type="submission" date="2023-03" db="EMBL/GenBank/DDBJ databases">
        <title>Massive genome expansion in bonnet fungi (Mycena s.s.) driven by repeated elements and novel gene families across ecological guilds.</title>
        <authorList>
            <consortium name="Lawrence Berkeley National Laboratory"/>
            <person name="Harder C.B."/>
            <person name="Miyauchi S."/>
            <person name="Viragh M."/>
            <person name="Kuo A."/>
            <person name="Thoen E."/>
            <person name="Andreopoulos B."/>
            <person name="Lu D."/>
            <person name="Skrede I."/>
            <person name="Drula E."/>
            <person name="Henrissat B."/>
            <person name="Morin E."/>
            <person name="Kohler A."/>
            <person name="Barry K."/>
            <person name="LaButti K."/>
            <person name="Morin E."/>
            <person name="Salamov A."/>
            <person name="Lipzen A."/>
            <person name="Mereny Z."/>
            <person name="Hegedus B."/>
            <person name="Baldrian P."/>
            <person name="Stursova M."/>
            <person name="Weitz H."/>
            <person name="Taylor A."/>
            <person name="Grigoriev I.V."/>
            <person name="Nagy L.G."/>
            <person name="Martin F."/>
            <person name="Kauserud H."/>
        </authorList>
    </citation>
    <scope>NUCLEOTIDE SEQUENCE</scope>
    <source>
        <strain evidence="2">CBHHK002</strain>
    </source>
</reference>
<feature type="compositionally biased region" description="Basic and acidic residues" evidence="1">
    <location>
        <begin position="67"/>
        <end position="78"/>
    </location>
</feature>
<dbReference type="Proteomes" id="UP001218218">
    <property type="component" value="Unassembled WGS sequence"/>
</dbReference>
<evidence type="ECO:0000256" key="1">
    <source>
        <dbReference type="SAM" id="MobiDB-lite"/>
    </source>
</evidence>
<dbReference type="EMBL" id="JARIHO010000063">
    <property type="protein sequence ID" value="KAJ7315154.1"/>
    <property type="molecule type" value="Genomic_DNA"/>
</dbReference>
<proteinExistence type="predicted"/>
<organism evidence="2 3">
    <name type="scientific">Mycena albidolilacea</name>
    <dbReference type="NCBI Taxonomy" id="1033008"/>
    <lineage>
        <taxon>Eukaryota</taxon>
        <taxon>Fungi</taxon>
        <taxon>Dikarya</taxon>
        <taxon>Basidiomycota</taxon>
        <taxon>Agaricomycotina</taxon>
        <taxon>Agaricomycetes</taxon>
        <taxon>Agaricomycetidae</taxon>
        <taxon>Agaricales</taxon>
        <taxon>Marasmiineae</taxon>
        <taxon>Mycenaceae</taxon>
        <taxon>Mycena</taxon>
    </lineage>
</organism>
<keyword evidence="3" id="KW-1185">Reference proteome</keyword>
<protein>
    <submittedName>
        <fullName evidence="2">Uncharacterized protein</fullName>
    </submittedName>
</protein>
<evidence type="ECO:0000313" key="3">
    <source>
        <dbReference type="Proteomes" id="UP001218218"/>
    </source>
</evidence>
<name>A0AAD6ZCL3_9AGAR</name>
<gene>
    <name evidence="2" type="ORF">DFH08DRAFT_820754</name>
</gene>
<dbReference type="AlphaFoldDB" id="A0AAD6ZCL3"/>
<comment type="caution">
    <text evidence="2">The sequence shown here is derived from an EMBL/GenBank/DDBJ whole genome shotgun (WGS) entry which is preliminary data.</text>
</comment>
<evidence type="ECO:0000313" key="2">
    <source>
        <dbReference type="EMBL" id="KAJ7315154.1"/>
    </source>
</evidence>
<accession>A0AAD6ZCL3</accession>
<sequence>MARTCKKRVKNANRRVPGKAREFPKRNAYIITLSNGNQGAVTNRLQNEVASGKCGESQAEQGNVEALQDKSAEHHGSGRDGVGQANVVSYLWVVDGVLVSFYMSFPEPHISDRAEQYAYSGIIAPEMVNQCQALSGERGKHGTGTSAREID</sequence>
<feature type="region of interest" description="Disordered" evidence="1">
    <location>
        <begin position="52"/>
        <end position="80"/>
    </location>
</feature>